<feature type="region of interest" description="Disordered" evidence="1">
    <location>
        <begin position="91"/>
        <end position="115"/>
    </location>
</feature>
<sequence>MSTINLKQIEAFAQLEKTTTALSLTQMEETYGGDVDAQCVTGTAGYATAGAIAGAAAGAEVAPAFGVAAPLVVGVGAAIGFLAGAAVGASESGCFEPEPQPQPVSQEPEIDGYSC</sequence>
<reference evidence="2" key="1">
    <citation type="submission" date="2022-09" db="EMBL/GenBank/DDBJ databases">
        <authorList>
            <person name="Yuan C."/>
            <person name="Ke Z."/>
        </authorList>
    </citation>
    <scope>NUCLEOTIDE SEQUENCE</scope>
    <source>
        <strain evidence="2">LB-8</strain>
    </source>
</reference>
<evidence type="ECO:0008006" key="4">
    <source>
        <dbReference type="Google" id="ProtNLM"/>
    </source>
</evidence>
<name>A0A9X2XW07_9BACT</name>
<dbReference type="AlphaFoldDB" id="A0A9X2XW07"/>
<dbReference type="Proteomes" id="UP001155483">
    <property type="component" value="Unassembled WGS sequence"/>
</dbReference>
<comment type="caution">
    <text evidence="2">The sequence shown here is derived from an EMBL/GenBank/DDBJ whole genome shotgun (WGS) entry which is preliminary data.</text>
</comment>
<gene>
    <name evidence="2" type="ORF">OCK74_12555</name>
</gene>
<dbReference type="EMBL" id="JAOTIF010000008">
    <property type="protein sequence ID" value="MCU7549955.1"/>
    <property type="molecule type" value="Genomic_DNA"/>
</dbReference>
<accession>A0A9X2XW07</accession>
<keyword evidence="3" id="KW-1185">Reference proteome</keyword>
<reference evidence="2" key="2">
    <citation type="submission" date="2023-04" db="EMBL/GenBank/DDBJ databases">
        <title>Paracnuella aquatica gen. nov., sp. nov., a member of the family Chitinophagaceae isolated from a hot spring.</title>
        <authorList>
            <person name="Wang C."/>
        </authorList>
    </citation>
    <scope>NUCLEOTIDE SEQUENCE</scope>
    <source>
        <strain evidence="2">LB-8</strain>
    </source>
</reference>
<evidence type="ECO:0000313" key="2">
    <source>
        <dbReference type="EMBL" id="MCU7549955.1"/>
    </source>
</evidence>
<proteinExistence type="predicted"/>
<dbReference type="RefSeq" id="WP_279297394.1">
    <property type="nucleotide sequence ID" value="NZ_JAOTIF010000008.1"/>
</dbReference>
<evidence type="ECO:0000256" key="1">
    <source>
        <dbReference type="SAM" id="MobiDB-lite"/>
    </source>
</evidence>
<evidence type="ECO:0000313" key="3">
    <source>
        <dbReference type="Proteomes" id="UP001155483"/>
    </source>
</evidence>
<organism evidence="2 3">
    <name type="scientific">Paraflavisolibacter caeni</name>
    <dbReference type="NCBI Taxonomy" id="2982496"/>
    <lineage>
        <taxon>Bacteria</taxon>
        <taxon>Pseudomonadati</taxon>
        <taxon>Bacteroidota</taxon>
        <taxon>Chitinophagia</taxon>
        <taxon>Chitinophagales</taxon>
        <taxon>Chitinophagaceae</taxon>
        <taxon>Paraflavisolibacter</taxon>
    </lineage>
</organism>
<protein>
    <recommendedName>
        <fullName evidence="4">Bacteriocin</fullName>
    </recommendedName>
</protein>